<name>A0A8C4MSB2_EQUAS</name>
<dbReference type="Proteomes" id="UP000694387">
    <property type="component" value="Chromosome 2"/>
</dbReference>
<dbReference type="Ensembl" id="ENSEAST00005033894.2">
    <property type="protein sequence ID" value="ENSEASP00005031175.2"/>
    <property type="gene ID" value="ENSEASG00005021237.2"/>
</dbReference>
<dbReference type="AlphaFoldDB" id="A0A8C4MSB2"/>
<dbReference type="GeneTree" id="ENSGT00390000006546"/>
<feature type="compositionally biased region" description="Basic and acidic residues" evidence="1">
    <location>
        <begin position="234"/>
        <end position="263"/>
    </location>
</feature>
<dbReference type="InterPro" id="IPR013730">
    <property type="entry name" value="Fyv7/TAP26"/>
</dbReference>
<protein>
    <submittedName>
        <fullName evidence="2">Coiled-coil domain containing 59</fullName>
    </submittedName>
</protein>
<dbReference type="GO" id="GO:0005634">
    <property type="term" value="C:nucleus"/>
    <property type="evidence" value="ECO:0007669"/>
    <property type="project" value="TreeGrafter"/>
</dbReference>
<evidence type="ECO:0000313" key="3">
    <source>
        <dbReference type="Proteomes" id="UP000694387"/>
    </source>
</evidence>
<feature type="region of interest" description="Disordered" evidence="1">
    <location>
        <begin position="157"/>
        <end position="185"/>
    </location>
</feature>
<keyword evidence="3" id="KW-1185">Reference proteome</keyword>
<evidence type="ECO:0000313" key="2">
    <source>
        <dbReference type="Ensembl" id="ENSEASP00005031175.2"/>
    </source>
</evidence>
<organism evidence="2 3">
    <name type="scientific">Equus asinus</name>
    <name type="common">Donkey</name>
    <name type="synonym">Equus africanus asinus</name>
    <dbReference type="NCBI Taxonomy" id="9793"/>
    <lineage>
        <taxon>Eukaryota</taxon>
        <taxon>Metazoa</taxon>
        <taxon>Chordata</taxon>
        <taxon>Craniata</taxon>
        <taxon>Vertebrata</taxon>
        <taxon>Euteleostomi</taxon>
        <taxon>Mammalia</taxon>
        <taxon>Eutheria</taxon>
        <taxon>Laurasiatheria</taxon>
        <taxon>Perissodactyla</taxon>
        <taxon>Equidae</taxon>
        <taxon>Equus</taxon>
    </lineage>
</organism>
<sequence length="303" mass="35171">MARASLRNRSSPCNLACNVDSSWVAGSGHGAAMTLTLPGSSVVVFRRRSWCAMAPVRPTARWRPGSLGPRGEGVSPVGLRNKNVKQRRWRPSHPQAFVGSVREGQGFAFRRKLKIQQNYQKLLWKEKKAQTSQESQFTDRYPDHLKHLYLAEEERLRKQRRKVDQPLSEQQVDQPLSEEQVDQPLPEEQCSIDQALSKEHSSIQQPQLEEQCSIRVNSVTIPKKNKKKTSNQKAQEEYGRVQAERAAKKQEFERRKQEREEAQRLYKKKKMEVFKILSKKTKKGQPNLNLQMEYLLKKIQEQK</sequence>
<evidence type="ECO:0000256" key="1">
    <source>
        <dbReference type="SAM" id="MobiDB-lite"/>
    </source>
</evidence>
<reference evidence="2 3" key="1">
    <citation type="journal article" date="2020" name="Nat. Commun.">
        <title>Donkey genomes provide new insights into domestication and selection for coat color.</title>
        <authorList>
            <person name="Wang"/>
            <person name="C."/>
            <person name="Li"/>
            <person name="H."/>
            <person name="Guo"/>
            <person name="Y."/>
            <person name="Huang"/>
            <person name="J."/>
            <person name="Sun"/>
            <person name="Y."/>
            <person name="Min"/>
            <person name="J."/>
            <person name="Wang"/>
            <person name="J."/>
            <person name="Fang"/>
            <person name="X."/>
            <person name="Zhao"/>
            <person name="Z."/>
            <person name="Wang"/>
            <person name="S."/>
            <person name="Zhang"/>
            <person name="Y."/>
            <person name="Liu"/>
            <person name="Q."/>
            <person name="Jiang"/>
            <person name="Q."/>
            <person name="Wang"/>
            <person name="X."/>
            <person name="Guo"/>
            <person name="Y."/>
            <person name="Yang"/>
            <person name="C."/>
            <person name="Wang"/>
            <person name="Y."/>
            <person name="Tian"/>
            <person name="F."/>
            <person name="Zhuang"/>
            <person name="G."/>
            <person name="Fan"/>
            <person name="Y."/>
            <person name="Gao"/>
            <person name="Q."/>
            <person name="Li"/>
            <person name="Y."/>
            <person name="Ju"/>
            <person name="Z."/>
            <person name="Li"/>
            <person name="J."/>
            <person name="Li"/>
            <person name="R."/>
            <person name="Hou"/>
            <person name="M."/>
            <person name="Yang"/>
            <person name="G."/>
            <person name="Liu"/>
            <person name="G."/>
            <person name="Liu"/>
            <person name="W."/>
            <person name="Guo"/>
            <person name="J."/>
            <person name="Pan"/>
            <person name="S."/>
            <person name="Fan"/>
            <person name="G."/>
            <person name="Zhang"/>
            <person name="W."/>
            <person name="Zhang"/>
            <person name="R."/>
            <person name="Yu"/>
            <person name="J."/>
            <person name="Zhang"/>
            <person name="X."/>
            <person name="Yin"/>
            <person name="Q."/>
            <person name="Ji"/>
            <person name="C."/>
            <person name="Jin"/>
            <person name="Y."/>
            <person name="Yue"/>
            <person name="G."/>
            <person name="Liu"/>
            <person name="M."/>
            <person name="Xu"/>
            <person name="J."/>
            <person name="Liu"/>
            <person name="S."/>
            <person name="Jordana"/>
            <person name="J."/>
            <person name="Noce"/>
            <person name="A."/>
            <person name="Amills"/>
            <person name="M."/>
            <person name="Wu"/>
            <person name="D.D."/>
            <person name="Li"/>
            <person name="S."/>
            <person name="Zhou"/>
            <person name="X. and Zhong"/>
            <person name="J."/>
        </authorList>
    </citation>
    <scope>NUCLEOTIDE SEQUENCE [LARGE SCALE GENOMIC DNA]</scope>
</reference>
<feature type="region of interest" description="Disordered" evidence="1">
    <location>
        <begin position="223"/>
        <end position="263"/>
    </location>
</feature>
<dbReference type="PANTHER" id="PTHR15657:SF1">
    <property type="entry name" value="THYROID TRANSCRIPTION FACTOR 1-ASSOCIATED PROTEIN 26"/>
    <property type="match status" value="1"/>
</dbReference>
<accession>A0A8C4MSB2</accession>
<dbReference type="Pfam" id="PF08524">
    <property type="entry name" value="rRNA_processing"/>
    <property type="match status" value="1"/>
</dbReference>
<proteinExistence type="predicted"/>
<dbReference type="PRINTS" id="PR01854">
    <property type="entry name" value="BR22PROTEIN"/>
</dbReference>
<dbReference type="PANTHER" id="PTHR15657">
    <property type="entry name" value="THYROID TRANSCRIPTION FACTOR 1-ASSOCIATED PROTEIN 26"/>
    <property type="match status" value="1"/>
</dbReference>
<gene>
    <name evidence="2" type="primary">CCDC59</name>
</gene>
<reference evidence="2" key="3">
    <citation type="submission" date="2025-09" db="UniProtKB">
        <authorList>
            <consortium name="Ensembl"/>
        </authorList>
    </citation>
    <scope>IDENTIFICATION</scope>
</reference>
<reference evidence="2" key="2">
    <citation type="submission" date="2025-08" db="UniProtKB">
        <authorList>
            <consortium name="Ensembl"/>
        </authorList>
    </citation>
    <scope>IDENTIFICATION</scope>
</reference>